<feature type="transmembrane region" description="Helical" evidence="1">
    <location>
        <begin position="6"/>
        <end position="36"/>
    </location>
</feature>
<evidence type="ECO:0000313" key="3">
    <source>
        <dbReference type="Proteomes" id="UP000004191"/>
    </source>
</evidence>
<evidence type="ECO:0000256" key="1">
    <source>
        <dbReference type="SAM" id="Phobius"/>
    </source>
</evidence>
<dbReference type="RefSeq" id="WP_005398865.1">
    <property type="nucleotide sequence ID" value="NZ_JH601088.1"/>
</dbReference>
<evidence type="ECO:0000313" key="2">
    <source>
        <dbReference type="EMBL" id="EHR33306.1"/>
    </source>
</evidence>
<proteinExistence type="predicted"/>
<feature type="transmembrane region" description="Helical" evidence="1">
    <location>
        <begin position="157"/>
        <end position="179"/>
    </location>
</feature>
<evidence type="ECO:0008006" key="4">
    <source>
        <dbReference type="Google" id="ProtNLM"/>
    </source>
</evidence>
<feature type="transmembrane region" description="Helical" evidence="1">
    <location>
        <begin position="57"/>
        <end position="76"/>
    </location>
</feature>
<gene>
    <name evidence="2" type="ORF">HMPREF9709_01350</name>
</gene>
<keyword evidence="1" id="KW-1133">Transmembrane helix</keyword>
<dbReference type="GeneID" id="96999317"/>
<protein>
    <recommendedName>
        <fullName evidence="4">DUF969 domain-containing protein</fullName>
    </recommendedName>
</protein>
<reference evidence="2 3" key="1">
    <citation type="submission" date="2012-01" db="EMBL/GenBank/DDBJ databases">
        <title>The Genome Sequence of Helcococcus kunzii ATCC 51366.</title>
        <authorList>
            <consortium name="The Broad Institute Genome Sequencing Platform"/>
            <person name="Earl A."/>
            <person name="Ward D."/>
            <person name="Feldgarden M."/>
            <person name="Gevers D."/>
            <person name="Huys G."/>
            <person name="Young S.K."/>
            <person name="Zeng Q."/>
            <person name="Gargeya S."/>
            <person name="Fitzgerald M."/>
            <person name="Haas B."/>
            <person name="Abouelleil A."/>
            <person name="Alvarado L."/>
            <person name="Arachchi H.M."/>
            <person name="Berlin A."/>
            <person name="Chapman S.B."/>
            <person name="Gearin G."/>
            <person name="Goldberg J."/>
            <person name="Griggs A."/>
            <person name="Gujja S."/>
            <person name="Hansen M."/>
            <person name="Heiman D."/>
            <person name="Howarth C."/>
            <person name="Larimer J."/>
            <person name="Lui A."/>
            <person name="MacDonald P.J.P."/>
            <person name="McCowen C."/>
            <person name="Montmayeur A."/>
            <person name="Murphy C."/>
            <person name="Neiman D."/>
            <person name="Pearson M."/>
            <person name="Priest M."/>
            <person name="Roberts A."/>
            <person name="Saif S."/>
            <person name="Shea T."/>
            <person name="Sisk P."/>
            <person name="Stolte C."/>
            <person name="Sykes S."/>
            <person name="Wortman J."/>
            <person name="Nusbaum C."/>
            <person name="Birren B."/>
        </authorList>
    </citation>
    <scope>NUCLEOTIDE SEQUENCE [LARGE SCALE GENOMIC DNA]</scope>
    <source>
        <strain evidence="2 3">ATCC 51366</strain>
    </source>
</reference>
<comment type="caution">
    <text evidence="2">The sequence shown here is derived from an EMBL/GenBank/DDBJ whole genome shotgun (WGS) entry which is preliminary data.</text>
</comment>
<feature type="transmembrane region" description="Helical" evidence="1">
    <location>
        <begin position="96"/>
        <end position="120"/>
    </location>
</feature>
<dbReference type="EMBL" id="AGEI01000024">
    <property type="protein sequence ID" value="EHR33306.1"/>
    <property type="molecule type" value="Genomic_DNA"/>
</dbReference>
<feature type="transmembrane region" description="Helical" evidence="1">
    <location>
        <begin position="191"/>
        <end position="212"/>
    </location>
</feature>
<name>H3NPS8_9FIRM</name>
<dbReference type="InterPro" id="IPR010374">
    <property type="entry name" value="DUF969"/>
</dbReference>
<sequence>MDLIKLVGLAVLIIGFALKLNSILVIFVAMIATALASGMGVETFLVTLGKSFVTNRAMMIFVVIMFVTGTLERNGLKQSAAKLIGKVKNASPGKVIVSYGIFRSIFAAFNASFGGVAGFIRPIIMPMAEGAIKAEHGEVHPKYLDEVKGMSAAMENIIWFFFQVLFVGGGGGLLVQGTLKDLGYNVELIELAKVTIPTAIISLIVACVYFYIKDRQLAKKYGKLAKKEA</sequence>
<keyword evidence="3" id="KW-1185">Reference proteome</keyword>
<dbReference type="AlphaFoldDB" id="H3NPS8"/>
<accession>H3NPS8</accession>
<dbReference type="eggNOG" id="COG3819">
    <property type="taxonomic scope" value="Bacteria"/>
</dbReference>
<dbReference type="Proteomes" id="UP000004191">
    <property type="component" value="Unassembled WGS sequence"/>
</dbReference>
<dbReference type="Pfam" id="PF06149">
    <property type="entry name" value="DUF969"/>
    <property type="match status" value="1"/>
</dbReference>
<keyword evidence="1" id="KW-0472">Membrane</keyword>
<organism evidence="2 3">
    <name type="scientific">Helcococcus kunzii ATCC 51366</name>
    <dbReference type="NCBI Taxonomy" id="883114"/>
    <lineage>
        <taxon>Bacteria</taxon>
        <taxon>Bacillati</taxon>
        <taxon>Bacillota</taxon>
        <taxon>Tissierellia</taxon>
        <taxon>Tissierellales</taxon>
        <taxon>Peptoniphilaceae</taxon>
        <taxon>Helcococcus</taxon>
    </lineage>
</organism>
<dbReference type="STRING" id="883114.HMPREF9709_01350"/>
<dbReference type="OrthoDB" id="80065at2"/>
<dbReference type="HOGENOM" id="CLU_099769_0_0_9"/>
<dbReference type="PATRIC" id="fig|883114.3.peg.1342"/>
<keyword evidence="1" id="KW-0812">Transmembrane</keyword>